<keyword evidence="2" id="KW-1185">Reference proteome</keyword>
<reference evidence="1 2" key="2">
    <citation type="submission" date="2018-11" db="EMBL/GenBank/DDBJ databases">
        <authorList>
            <consortium name="Pathogen Informatics"/>
        </authorList>
    </citation>
    <scope>NUCLEOTIDE SEQUENCE [LARGE SCALE GENOMIC DNA]</scope>
</reference>
<accession>A0A183U5S0</accession>
<dbReference type="Proteomes" id="UP000050794">
    <property type="component" value="Unassembled WGS sequence"/>
</dbReference>
<evidence type="ECO:0000313" key="1">
    <source>
        <dbReference type="EMBL" id="VDM29557.1"/>
    </source>
</evidence>
<gene>
    <name evidence="1" type="ORF">TCNE_LOCUS3840</name>
</gene>
<reference evidence="3" key="1">
    <citation type="submission" date="2016-06" db="UniProtKB">
        <authorList>
            <consortium name="WormBaseParasite"/>
        </authorList>
    </citation>
    <scope>IDENTIFICATION</scope>
</reference>
<dbReference type="EMBL" id="UYWY01005462">
    <property type="protein sequence ID" value="VDM29557.1"/>
    <property type="molecule type" value="Genomic_DNA"/>
</dbReference>
<organism evidence="2 3">
    <name type="scientific">Toxocara canis</name>
    <name type="common">Canine roundworm</name>
    <dbReference type="NCBI Taxonomy" id="6265"/>
    <lineage>
        <taxon>Eukaryota</taxon>
        <taxon>Metazoa</taxon>
        <taxon>Ecdysozoa</taxon>
        <taxon>Nematoda</taxon>
        <taxon>Chromadorea</taxon>
        <taxon>Rhabditida</taxon>
        <taxon>Spirurina</taxon>
        <taxon>Ascaridomorpha</taxon>
        <taxon>Ascaridoidea</taxon>
        <taxon>Toxocaridae</taxon>
        <taxon>Toxocara</taxon>
    </lineage>
</organism>
<evidence type="ECO:0000313" key="2">
    <source>
        <dbReference type="Proteomes" id="UP000050794"/>
    </source>
</evidence>
<evidence type="ECO:0000313" key="3">
    <source>
        <dbReference type="WBParaSite" id="TCNE_0000384001-mRNA-1"/>
    </source>
</evidence>
<sequence>MHVGSWAGKSRVLDRSVGVCIAQRIWKCEKDDCSSLRRPTNEATNTVASWKTESELSQKCGAIRQVTPKDFTSVTKLNSVEFQNDGLNSADAAAISNGFQKLGIHFVKFCGGYERFEWRHLL</sequence>
<name>A0A183U5S0_TOXCA</name>
<protein>
    <submittedName>
        <fullName evidence="1 3">Uncharacterized protein</fullName>
    </submittedName>
</protein>
<dbReference type="AlphaFoldDB" id="A0A183U5S0"/>
<proteinExistence type="predicted"/>
<dbReference type="WBParaSite" id="TCNE_0000384001-mRNA-1">
    <property type="protein sequence ID" value="TCNE_0000384001-mRNA-1"/>
    <property type="gene ID" value="TCNE_0000384001"/>
</dbReference>